<dbReference type="EMBL" id="BARS01057243">
    <property type="protein sequence ID" value="GAG49762.1"/>
    <property type="molecule type" value="Genomic_DNA"/>
</dbReference>
<proteinExistence type="predicted"/>
<feature type="non-terminal residue" evidence="1">
    <location>
        <position position="1"/>
    </location>
</feature>
<name>X0YSI6_9ZZZZ</name>
<accession>X0YSI6</accession>
<protein>
    <submittedName>
        <fullName evidence="1">Uncharacterized protein</fullName>
    </submittedName>
</protein>
<reference evidence="1" key="1">
    <citation type="journal article" date="2014" name="Front. Microbiol.">
        <title>High frequency of phylogenetically diverse reductive dehalogenase-homologous genes in deep subseafloor sedimentary metagenomes.</title>
        <authorList>
            <person name="Kawai M."/>
            <person name="Futagami T."/>
            <person name="Toyoda A."/>
            <person name="Takaki Y."/>
            <person name="Nishi S."/>
            <person name="Hori S."/>
            <person name="Arai W."/>
            <person name="Tsubouchi T."/>
            <person name="Morono Y."/>
            <person name="Uchiyama I."/>
            <person name="Ito T."/>
            <person name="Fujiyama A."/>
            <person name="Inagaki F."/>
            <person name="Takami H."/>
        </authorList>
    </citation>
    <scope>NUCLEOTIDE SEQUENCE</scope>
    <source>
        <strain evidence="1">Expedition CK06-06</strain>
    </source>
</reference>
<dbReference type="Pfam" id="PF05133">
    <property type="entry name" value="SPP1_portal"/>
    <property type="match status" value="1"/>
</dbReference>
<sequence>PFDMMVASEFQAFRQRWATGLEIPTIFDDDGNPLPADEALKKTWKHAVDRLLWTTDPDTKFGEFSATDLAPFVTAIEMLVQHIASQTRTPPHYFYLSGQFPSGESIKSAETGLVAKVLRKERFYGEAWEEVMRLAFAVQGDDQRAAD</sequence>
<dbReference type="AlphaFoldDB" id="X0YSI6"/>
<gene>
    <name evidence="1" type="ORF">S01H1_84005</name>
</gene>
<organism evidence="1">
    <name type="scientific">marine sediment metagenome</name>
    <dbReference type="NCBI Taxonomy" id="412755"/>
    <lineage>
        <taxon>unclassified sequences</taxon>
        <taxon>metagenomes</taxon>
        <taxon>ecological metagenomes</taxon>
    </lineage>
</organism>
<feature type="non-terminal residue" evidence="1">
    <location>
        <position position="147"/>
    </location>
</feature>
<evidence type="ECO:0000313" key="1">
    <source>
        <dbReference type="EMBL" id="GAG49762.1"/>
    </source>
</evidence>
<comment type="caution">
    <text evidence="1">The sequence shown here is derived from an EMBL/GenBank/DDBJ whole genome shotgun (WGS) entry which is preliminary data.</text>
</comment>
<dbReference type="InterPro" id="IPR021145">
    <property type="entry name" value="Portal_protein_SPP1_Gp6-like"/>
</dbReference>